<dbReference type="EMBL" id="JBIPKE010000020">
    <property type="protein sequence ID" value="MFH6986013.1"/>
    <property type="molecule type" value="Genomic_DNA"/>
</dbReference>
<comment type="caution">
    <text evidence="10">The sequence shown here is derived from an EMBL/GenBank/DDBJ whole genome shotgun (WGS) entry which is preliminary data.</text>
</comment>
<evidence type="ECO:0000256" key="2">
    <source>
        <dbReference type="ARBA" id="ARBA00008420"/>
    </source>
</evidence>
<organism evidence="10 11">
    <name type="scientific">Marinoscillum luteum</name>
    <dbReference type="NCBI Taxonomy" id="861051"/>
    <lineage>
        <taxon>Bacteria</taxon>
        <taxon>Pseudomonadati</taxon>
        <taxon>Bacteroidota</taxon>
        <taxon>Cytophagia</taxon>
        <taxon>Cytophagales</taxon>
        <taxon>Reichenbachiellaceae</taxon>
        <taxon>Marinoscillum</taxon>
    </lineage>
</organism>
<gene>
    <name evidence="10" type="ORF">ACHKAR_21340</name>
</gene>
<keyword evidence="6 9" id="KW-0418">Kinase</keyword>
<comment type="catalytic activity">
    <reaction evidence="8 9">
        <text>D-gluconate + ATP = 6-phospho-D-gluconate + ADP + H(+)</text>
        <dbReference type="Rhea" id="RHEA:19433"/>
        <dbReference type="ChEBI" id="CHEBI:15378"/>
        <dbReference type="ChEBI" id="CHEBI:18391"/>
        <dbReference type="ChEBI" id="CHEBI:30616"/>
        <dbReference type="ChEBI" id="CHEBI:58759"/>
        <dbReference type="ChEBI" id="CHEBI:456216"/>
        <dbReference type="EC" id="2.7.1.12"/>
    </reaction>
</comment>
<evidence type="ECO:0000256" key="7">
    <source>
        <dbReference type="ARBA" id="ARBA00022840"/>
    </source>
</evidence>
<evidence type="ECO:0000256" key="6">
    <source>
        <dbReference type="ARBA" id="ARBA00022777"/>
    </source>
</evidence>
<dbReference type="Pfam" id="PF01202">
    <property type="entry name" value="SKI"/>
    <property type="match status" value="1"/>
</dbReference>
<evidence type="ECO:0000313" key="10">
    <source>
        <dbReference type="EMBL" id="MFH6986013.1"/>
    </source>
</evidence>
<keyword evidence="5 9" id="KW-0547">Nucleotide-binding</keyword>
<dbReference type="EC" id="2.7.1.12" evidence="3 9"/>
<comment type="pathway">
    <text evidence="1">Carbohydrate acid metabolism.</text>
</comment>
<dbReference type="Gene3D" id="3.40.50.300">
    <property type="entry name" value="P-loop containing nucleotide triphosphate hydrolases"/>
    <property type="match status" value="1"/>
</dbReference>
<dbReference type="PANTHER" id="PTHR43442:SF3">
    <property type="entry name" value="GLUCONOKINASE-RELATED"/>
    <property type="match status" value="1"/>
</dbReference>
<dbReference type="RefSeq" id="WP_395419486.1">
    <property type="nucleotide sequence ID" value="NZ_JBIPKE010000020.1"/>
</dbReference>
<keyword evidence="11" id="KW-1185">Reference proteome</keyword>
<evidence type="ECO:0000256" key="1">
    <source>
        <dbReference type="ARBA" id="ARBA00004761"/>
    </source>
</evidence>
<name>A0ABW7NEF9_9BACT</name>
<dbReference type="Proteomes" id="UP001610063">
    <property type="component" value="Unassembled WGS sequence"/>
</dbReference>
<dbReference type="InterPro" id="IPR027417">
    <property type="entry name" value="P-loop_NTPase"/>
</dbReference>
<proteinExistence type="inferred from homology"/>
<sequence>MAHPIIIMGVSGSGKTTIGHLVADRLGKTFLDADDFHPEENKTKMASGIPLNDDDRLPWLQTLKEQLISTPGVVLACSALKASYRFILDPNHAYSWIYLDGSKELIFERLKKRAGHYMKENLLDSQFKTLEVPADALKISIDQHPDEIVSVILKSLKP</sequence>
<reference evidence="10 11" key="1">
    <citation type="journal article" date="2013" name="Int. J. Syst. Evol. Microbiol.">
        <title>Marinoscillum luteum sp. nov., isolated from marine sediment.</title>
        <authorList>
            <person name="Cha I.T."/>
            <person name="Park S.J."/>
            <person name="Kim S.J."/>
            <person name="Kim J.G."/>
            <person name="Jung M.Y."/>
            <person name="Shin K.S."/>
            <person name="Kwon K.K."/>
            <person name="Yang S.H."/>
            <person name="Seo Y.S."/>
            <person name="Rhee S.K."/>
        </authorList>
    </citation>
    <scope>NUCLEOTIDE SEQUENCE [LARGE SCALE GENOMIC DNA]</scope>
    <source>
        <strain evidence="10 11">KCTC 23939</strain>
    </source>
</reference>
<evidence type="ECO:0000256" key="9">
    <source>
        <dbReference type="RuleBase" id="RU363066"/>
    </source>
</evidence>
<dbReference type="InterPro" id="IPR006001">
    <property type="entry name" value="Therm_gnt_kin"/>
</dbReference>
<keyword evidence="4 9" id="KW-0808">Transferase</keyword>
<dbReference type="CDD" id="cd02021">
    <property type="entry name" value="GntK"/>
    <property type="match status" value="1"/>
</dbReference>
<dbReference type="InterPro" id="IPR031322">
    <property type="entry name" value="Shikimate/glucono_kinase"/>
</dbReference>
<evidence type="ECO:0000256" key="8">
    <source>
        <dbReference type="ARBA" id="ARBA00048090"/>
    </source>
</evidence>
<keyword evidence="7 9" id="KW-0067">ATP-binding</keyword>
<evidence type="ECO:0000256" key="5">
    <source>
        <dbReference type="ARBA" id="ARBA00022741"/>
    </source>
</evidence>
<evidence type="ECO:0000256" key="3">
    <source>
        <dbReference type="ARBA" id="ARBA00012054"/>
    </source>
</evidence>
<dbReference type="PANTHER" id="PTHR43442">
    <property type="entry name" value="GLUCONOKINASE-RELATED"/>
    <property type="match status" value="1"/>
</dbReference>
<protein>
    <recommendedName>
        <fullName evidence="3 9">Gluconokinase</fullName>
        <ecNumber evidence="3 9">2.7.1.12</ecNumber>
    </recommendedName>
</protein>
<comment type="similarity">
    <text evidence="2 9">Belongs to the gluconokinase GntK/GntV family.</text>
</comment>
<accession>A0ABW7NEF9</accession>
<dbReference type="SUPFAM" id="SSF52540">
    <property type="entry name" value="P-loop containing nucleoside triphosphate hydrolases"/>
    <property type="match status" value="1"/>
</dbReference>
<evidence type="ECO:0000256" key="4">
    <source>
        <dbReference type="ARBA" id="ARBA00022679"/>
    </source>
</evidence>
<dbReference type="PRINTS" id="PR01100">
    <property type="entry name" value="SHIKIMTKNASE"/>
</dbReference>
<evidence type="ECO:0000313" key="11">
    <source>
        <dbReference type="Proteomes" id="UP001610063"/>
    </source>
</evidence>
<dbReference type="NCBIfam" id="TIGR01313">
    <property type="entry name" value="therm_gnt_kin"/>
    <property type="match status" value="1"/>
</dbReference>